<protein>
    <recommendedName>
        <fullName evidence="5">Sel1 repeat family protein</fullName>
    </recommendedName>
</protein>
<reference evidence="3" key="1">
    <citation type="submission" date="2019-12" db="EMBL/GenBank/DDBJ databases">
        <title>Novel species isolated from a subtropical stream in China.</title>
        <authorList>
            <person name="Lu H."/>
        </authorList>
    </citation>
    <scope>NUCLEOTIDE SEQUENCE [LARGE SCALE GENOMIC DNA]</scope>
    <source>
        <strain evidence="3">FT81W</strain>
    </source>
</reference>
<dbReference type="SMART" id="SM00248">
    <property type="entry name" value="ANK"/>
    <property type="match status" value="4"/>
</dbReference>
<proteinExistence type="predicted"/>
<dbReference type="Gene3D" id="1.25.40.10">
    <property type="entry name" value="Tetratricopeptide repeat domain"/>
    <property type="match status" value="2"/>
</dbReference>
<dbReference type="SUPFAM" id="SSF48403">
    <property type="entry name" value="Ankyrin repeat"/>
    <property type="match status" value="2"/>
</dbReference>
<accession>A0A845GZT5</accession>
<dbReference type="Pfam" id="PF00023">
    <property type="entry name" value="Ank"/>
    <property type="match status" value="1"/>
</dbReference>
<evidence type="ECO:0008006" key="5">
    <source>
        <dbReference type="Google" id="ProtNLM"/>
    </source>
</evidence>
<dbReference type="Proteomes" id="UP000447355">
    <property type="component" value="Unassembled WGS sequence"/>
</dbReference>
<organism evidence="3 4">
    <name type="scientific">Duganella vulcania</name>
    <dbReference type="NCBI Taxonomy" id="2692166"/>
    <lineage>
        <taxon>Bacteria</taxon>
        <taxon>Pseudomonadati</taxon>
        <taxon>Pseudomonadota</taxon>
        <taxon>Betaproteobacteria</taxon>
        <taxon>Burkholderiales</taxon>
        <taxon>Oxalobacteraceae</taxon>
        <taxon>Telluria group</taxon>
        <taxon>Duganella</taxon>
    </lineage>
</organism>
<evidence type="ECO:0000313" key="4">
    <source>
        <dbReference type="Proteomes" id="UP000447355"/>
    </source>
</evidence>
<dbReference type="PANTHER" id="PTHR11102:SF160">
    <property type="entry name" value="ERAD-ASSOCIATED E3 UBIQUITIN-PROTEIN LIGASE COMPONENT HRD3"/>
    <property type="match status" value="1"/>
</dbReference>
<keyword evidence="1" id="KW-0040">ANK repeat</keyword>
<comment type="caution">
    <text evidence="3">The sequence shown here is derived from an EMBL/GenBank/DDBJ whole genome shotgun (WGS) entry which is preliminary data.</text>
</comment>
<evidence type="ECO:0000256" key="2">
    <source>
        <dbReference type="SAM" id="SignalP"/>
    </source>
</evidence>
<dbReference type="InterPro" id="IPR011990">
    <property type="entry name" value="TPR-like_helical_dom_sf"/>
</dbReference>
<dbReference type="InterPro" id="IPR036770">
    <property type="entry name" value="Ankyrin_rpt-contain_sf"/>
</dbReference>
<dbReference type="AlphaFoldDB" id="A0A845GZT5"/>
<dbReference type="InterPro" id="IPR006597">
    <property type="entry name" value="Sel1-like"/>
</dbReference>
<evidence type="ECO:0000256" key="1">
    <source>
        <dbReference type="PROSITE-ProRule" id="PRU00023"/>
    </source>
</evidence>
<dbReference type="PROSITE" id="PS50088">
    <property type="entry name" value="ANK_REPEAT"/>
    <property type="match status" value="1"/>
</dbReference>
<dbReference type="PROSITE" id="PS50297">
    <property type="entry name" value="ANK_REP_REGION"/>
    <property type="match status" value="1"/>
</dbReference>
<dbReference type="Gene3D" id="1.25.40.20">
    <property type="entry name" value="Ankyrin repeat-containing domain"/>
    <property type="match status" value="2"/>
</dbReference>
<dbReference type="InterPro" id="IPR050767">
    <property type="entry name" value="Sel1_AlgK"/>
</dbReference>
<feature type="chain" id="PRO_5032272112" description="Sel1 repeat family protein" evidence="2">
    <location>
        <begin position="21"/>
        <end position="1070"/>
    </location>
</feature>
<gene>
    <name evidence="3" type="ORF">GTP90_33965</name>
</gene>
<feature type="repeat" description="ANK" evidence="1">
    <location>
        <begin position="461"/>
        <end position="493"/>
    </location>
</feature>
<dbReference type="Pfam" id="PF08238">
    <property type="entry name" value="Sel1"/>
    <property type="match status" value="5"/>
</dbReference>
<sequence>MKQTVLAMVLLGMGIGASSAAPADLAKGLAAYEAGRCDDAVRIFKPAAQAGNADAQIALGDLYQDNDQNCGTERDMRAAETWYLKAARSGDVEAQHKLITMYDYSSNMKNPEQAVIWLAKAAALGDAGDLSSLARHYEQAEGVKRDRTLAHAFYLLANQRRKQDAQKHLPKTLEYSAQRMSPEQRTEAESIAAAWKEGTALPSVSATGGRDPLDWYVAAAKAGDLDAAYKAGTLYLKGGEGLKVQPEQAAIWLNKAAQGGNADAQYELGQLYAMGYGAPKDLVLAFSLHRLAVKGGSKKAQGETDGWEDVLTAQQLTEGTALMANWKKGEAFPQASRYGMQRKINYVEDAQEKLAPTPTVLALLKAASEGEEAEFARQLAKVNNINDYLVDGNQLLHALLLPAASLRKEAASWRAARNDPRDTEHWHAQQARHAALLPAKTRMLALALKRGASLNEGSRDDHAAPLHLAAMFGTSEMVELLLKHGADPRQYGGMFAGQTARLAPLEYSVEQEQHGRGVPELITPEQRTGNILALLKAGAERPYIRFDINRKRQKAAGAKEERPFADLLFWPKVLGLTRGTAVLDALLKTGTSPADSEQGKSDFEYAAEVGNETAIAWLKPRLQRYDDNKRDHWLDAAMLAMYSAVPARDKMLEQLLVKDMNWTQTGPNTEGTGRDYVPLAAGSERVESGTLLNHATRARRLEWLPRLAALSAPVKKGGSARDLQAAVRDHDIKAVKALLEQGADPLTGFETSALSVALAAPAGDDAILDMLLGHVMTMPKKSLEQLSPSPLDDILSAKGGINMPRLRKLLDAGVAARGLSGNAVSAAFTSPDRELFPLLIKHGLLDDTGSGDPAFAGLPRFLQGAIVHGRVDLLPAILAHGEDPNRHLTLGSRVEANPVENAIAVGNVDALKVLVAHGGVIDTITVRDWGTALERAIVSLNPDMLRLVSKDFSLPLKQVCFPLNGQLAKVVLESPASYWALLREHGLFTGSACPGIQQKFVRYRSESPERSLEGSRGDNLVQRLAQLGPARETFDTGTWSAIAVSKNAPLAGLLAKAGWTAPASAKGTAQ</sequence>
<dbReference type="RefSeq" id="WP_161087645.1">
    <property type="nucleotide sequence ID" value="NZ_WWCX01000158.1"/>
</dbReference>
<keyword evidence="2" id="KW-0732">Signal</keyword>
<dbReference type="InterPro" id="IPR002110">
    <property type="entry name" value="Ankyrin_rpt"/>
</dbReference>
<dbReference type="EMBL" id="WWCX01000158">
    <property type="protein sequence ID" value="MYM98860.1"/>
    <property type="molecule type" value="Genomic_DNA"/>
</dbReference>
<dbReference type="SMART" id="SM00671">
    <property type="entry name" value="SEL1"/>
    <property type="match status" value="5"/>
</dbReference>
<evidence type="ECO:0000313" key="3">
    <source>
        <dbReference type="EMBL" id="MYM98860.1"/>
    </source>
</evidence>
<name>A0A845GZT5_9BURK</name>
<dbReference type="SUPFAM" id="SSF81901">
    <property type="entry name" value="HCP-like"/>
    <property type="match status" value="2"/>
</dbReference>
<dbReference type="PANTHER" id="PTHR11102">
    <property type="entry name" value="SEL-1-LIKE PROTEIN"/>
    <property type="match status" value="1"/>
</dbReference>
<feature type="signal peptide" evidence="2">
    <location>
        <begin position="1"/>
        <end position="20"/>
    </location>
</feature>